<comment type="subcellular location">
    <subcellularLocation>
        <location evidence="1">Membrane</location>
        <topology evidence="1">Multi-pass membrane protein</topology>
    </subcellularLocation>
</comment>
<feature type="transmembrane region" description="Helical" evidence="5">
    <location>
        <begin position="311"/>
        <end position="332"/>
    </location>
</feature>
<feature type="transmembrane region" description="Helical" evidence="5">
    <location>
        <begin position="149"/>
        <end position="170"/>
    </location>
</feature>
<dbReference type="Proteomes" id="UP001295423">
    <property type="component" value="Unassembled WGS sequence"/>
</dbReference>
<comment type="caution">
    <text evidence="7">The sequence shown here is derived from an EMBL/GenBank/DDBJ whole genome shotgun (WGS) entry which is preliminary data.</text>
</comment>
<keyword evidence="2 5" id="KW-0812">Transmembrane</keyword>
<dbReference type="PANTHER" id="PTHR12570:SF65">
    <property type="entry name" value="MAGNESIUM TRANSPORTER NIPA9-RELATED"/>
    <property type="match status" value="1"/>
</dbReference>
<dbReference type="GO" id="GO:0016020">
    <property type="term" value="C:membrane"/>
    <property type="evidence" value="ECO:0007669"/>
    <property type="project" value="UniProtKB-SubCell"/>
</dbReference>
<dbReference type="PANTHER" id="PTHR12570">
    <property type="match status" value="1"/>
</dbReference>
<evidence type="ECO:0000256" key="5">
    <source>
        <dbReference type="SAM" id="Phobius"/>
    </source>
</evidence>
<dbReference type="GO" id="GO:0015095">
    <property type="term" value="F:magnesium ion transmembrane transporter activity"/>
    <property type="evidence" value="ECO:0007669"/>
    <property type="project" value="InterPro"/>
</dbReference>
<evidence type="ECO:0000256" key="2">
    <source>
        <dbReference type="ARBA" id="ARBA00022692"/>
    </source>
</evidence>
<feature type="domain" description="EamA" evidence="6">
    <location>
        <begin position="120"/>
        <end position="191"/>
    </location>
</feature>
<evidence type="ECO:0000313" key="7">
    <source>
        <dbReference type="EMBL" id="CAJ1939434.1"/>
    </source>
</evidence>
<evidence type="ECO:0000313" key="8">
    <source>
        <dbReference type="Proteomes" id="UP001295423"/>
    </source>
</evidence>
<keyword evidence="3 5" id="KW-1133">Transmembrane helix</keyword>
<name>A0AAD2CS94_9STRA</name>
<feature type="transmembrane region" description="Helical" evidence="5">
    <location>
        <begin position="282"/>
        <end position="304"/>
    </location>
</feature>
<evidence type="ECO:0000256" key="4">
    <source>
        <dbReference type="ARBA" id="ARBA00023136"/>
    </source>
</evidence>
<evidence type="ECO:0000259" key="6">
    <source>
        <dbReference type="Pfam" id="PF00892"/>
    </source>
</evidence>
<dbReference type="AlphaFoldDB" id="A0AAD2CS94"/>
<dbReference type="InterPro" id="IPR008521">
    <property type="entry name" value="Mg_trans_NIPA"/>
</dbReference>
<dbReference type="Gene3D" id="1.10.3730.20">
    <property type="match status" value="1"/>
</dbReference>
<gene>
    <name evidence="7" type="ORF">CYCCA115_LOCUS6588</name>
</gene>
<dbReference type="EMBL" id="CAKOGP040000791">
    <property type="protein sequence ID" value="CAJ1939434.1"/>
    <property type="molecule type" value="Genomic_DNA"/>
</dbReference>
<dbReference type="SUPFAM" id="SSF103481">
    <property type="entry name" value="Multidrug resistance efflux transporter EmrE"/>
    <property type="match status" value="1"/>
</dbReference>
<feature type="transmembrane region" description="Helical" evidence="5">
    <location>
        <begin position="347"/>
        <end position="363"/>
    </location>
</feature>
<keyword evidence="4 5" id="KW-0472">Membrane</keyword>
<keyword evidence="8" id="KW-1185">Reference proteome</keyword>
<organism evidence="7 8">
    <name type="scientific">Cylindrotheca closterium</name>
    <dbReference type="NCBI Taxonomy" id="2856"/>
    <lineage>
        <taxon>Eukaryota</taxon>
        <taxon>Sar</taxon>
        <taxon>Stramenopiles</taxon>
        <taxon>Ochrophyta</taxon>
        <taxon>Bacillariophyta</taxon>
        <taxon>Bacillariophyceae</taxon>
        <taxon>Bacillariophycidae</taxon>
        <taxon>Bacillariales</taxon>
        <taxon>Bacillariaceae</taxon>
        <taxon>Cylindrotheca</taxon>
    </lineage>
</organism>
<sequence>MEYFLHDVSEATNSMSSSDWCKGIGLSIFVSFITGASKLAIRKSWLIQHEQEAAAAEAEGQSSYPLLGCEQGTEITSTAYLVSHDGMVDESSGELDDSDDKNCFDFMQDKKQRYFKLNPRALRYAGMFGMTVLNPLCSVFAMNYASPSILAPFSGLALVWVILGAGVYLGEPPSKSQVAATLLIVIGEVVVAIFGDHTNDSGVTVEEVAKSYSSPATISYFACLAVYMLFLWYLVTKSNAPTWQRFAWGSCGGAITGPQNFIKDSLTTLKAVISTPGVKIPWFFPLLIALAIVTSFVGLLLFTAAMKRYNATYCAAAYVGSYVMSASINSIMHYDTFASLPGTWNDIMYPVGLFILMMGVYLLEATGEDAILAEDVEEEVEYILDGITTMILPQVSQEEAIEQALRDCKEVFAYVQLEAQPDDEEEADGERAK</sequence>
<proteinExistence type="predicted"/>
<dbReference type="InterPro" id="IPR000620">
    <property type="entry name" value="EamA_dom"/>
</dbReference>
<dbReference type="InterPro" id="IPR037185">
    <property type="entry name" value="EmrE-like"/>
</dbReference>
<accession>A0AAD2CS94</accession>
<protein>
    <recommendedName>
        <fullName evidence="6">EamA domain-containing protein</fullName>
    </recommendedName>
</protein>
<evidence type="ECO:0000256" key="3">
    <source>
        <dbReference type="ARBA" id="ARBA00022989"/>
    </source>
</evidence>
<feature type="transmembrane region" description="Helical" evidence="5">
    <location>
        <begin position="121"/>
        <end position="143"/>
    </location>
</feature>
<evidence type="ECO:0000256" key="1">
    <source>
        <dbReference type="ARBA" id="ARBA00004141"/>
    </source>
</evidence>
<reference evidence="7" key="1">
    <citation type="submission" date="2023-08" db="EMBL/GenBank/DDBJ databases">
        <authorList>
            <person name="Audoor S."/>
            <person name="Bilcke G."/>
        </authorList>
    </citation>
    <scope>NUCLEOTIDE SEQUENCE</scope>
</reference>
<feature type="transmembrane region" description="Helical" evidence="5">
    <location>
        <begin position="215"/>
        <end position="234"/>
    </location>
</feature>
<feature type="transmembrane region" description="Helical" evidence="5">
    <location>
        <begin position="23"/>
        <end position="41"/>
    </location>
</feature>
<dbReference type="Pfam" id="PF00892">
    <property type="entry name" value="EamA"/>
    <property type="match status" value="1"/>
</dbReference>